<evidence type="ECO:0000256" key="6">
    <source>
        <dbReference type="ARBA" id="ARBA00022840"/>
    </source>
</evidence>
<keyword evidence="2" id="KW-0433">Leucine-rich repeat</keyword>
<keyword evidence="4" id="KW-0547">Nucleotide-binding</keyword>
<dbReference type="InterPro" id="IPR027417">
    <property type="entry name" value="P-loop_NTPase"/>
</dbReference>
<dbReference type="FunFam" id="3.40.50.300:FF:001091">
    <property type="entry name" value="Probable disease resistance protein At1g61300"/>
    <property type="match status" value="1"/>
</dbReference>
<evidence type="ECO:0000256" key="3">
    <source>
        <dbReference type="ARBA" id="ARBA00022737"/>
    </source>
</evidence>
<dbReference type="InterPro" id="IPR002182">
    <property type="entry name" value="NB-ARC"/>
</dbReference>
<reference evidence="11" key="1">
    <citation type="submission" date="2020-06" db="EMBL/GenBank/DDBJ databases">
        <authorList>
            <person name="Li T."/>
            <person name="Hu X."/>
            <person name="Zhang T."/>
            <person name="Song X."/>
            <person name="Zhang H."/>
            <person name="Dai N."/>
            <person name="Sheng W."/>
            <person name="Hou X."/>
            <person name="Wei L."/>
        </authorList>
    </citation>
    <scope>NUCLEOTIDE SEQUENCE</scope>
    <source>
        <strain evidence="11">3651</strain>
        <tissue evidence="11">Leaf</tissue>
    </source>
</reference>
<feature type="domain" description="Disease resistance N-terminal" evidence="8">
    <location>
        <begin position="5"/>
        <end position="89"/>
    </location>
</feature>
<dbReference type="GO" id="GO:0098542">
    <property type="term" value="P:defense response to other organism"/>
    <property type="evidence" value="ECO:0007669"/>
    <property type="project" value="TreeGrafter"/>
</dbReference>
<dbReference type="PANTHER" id="PTHR23155:SF1193">
    <property type="entry name" value="DISEASE RESISTANCE PROTEIN RPP13-RELATED"/>
    <property type="match status" value="1"/>
</dbReference>
<organism evidence="11 12">
    <name type="scientific">Sesamum alatum</name>
    <dbReference type="NCBI Taxonomy" id="300844"/>
    <lineage>
        <taxon>Eukaryota</taxon>
        <taxon>Viridiplantae</taxon>
        <taxon>Streptophyta</taxon>
        <taxon>Embryophyta</taxon>
        <taxon>Tracheophyta</taxon>
        <taxon>Spermatophyta</taxon>
        <taxon>Magnoliopsida</taxon>
        <taxon>eudicotyledons</taxon>
        <taxon>Gunneridae</taxon>
        <taxon>Pentapetalae</taxon>
        <taxon>asterids</taxon>
        <taxon>lamiids</taxon>
        <taxon>Lamiales</taxon>
        <taxon>Pedaliaceae</taxon>
        <taxon>Sesamum</taxon>
    </lineage>
</organism>
<dbReference type="SUPFAM" id="SSF52540">
    <property type="entry name" value="P-loop containing nucleoside triphosphate hydrolases"/>
    <property type="match status" value="1"/>
</dbReference>
<feature type="domain" description="Disease resistance R13L4/SHOC-2-like LRR" evidence="10">
    <location>
        <begin position="558"/>
        <end position="861"/>
    </location>
</feature>
<comment type="caution">
    <text evidence="11">The sequence shown here is derived from an EMBL/GenBank/DDBJ whole genome shotgun (WGS) entry which is preliminary data.</text>
</comment>
<dbReference type="InterPro" id="IPR042197">
    <property type="entry name" value="Apaf_helical"/>
</dbReference>
<dbReference type="Gene3D" id="1.20.5.4130">
    <property type="match status" value="1"/>
</dbReference>
<feature type="domain" description="Disease resistance protein winged helix" evidence="9">
    <location>
        <begin position="413"/>
        <end position="482"/>
    </location>
</feature>
<evidence type="ECO:0000259" key="8">
    <source>
        <dbReference type="Pfam" id="PF18052"/>
    </source>
</evidence>
<evidence type="ECO:0000256" key="4">
    <source>
        <dbReference type="ARBA" id="ARBA00022741"/>
    </source>
</evidence>
<keyword evidence="3" id="KW-0677">Repeat</keyword>
<dbReference type="GO" id="GO:0043531">
    <property type="term" value="F:ADP binding"/>
    <property type="evidence" value="ECO:0007669"/>
    <property type="project" value="InterPro"/>
</dbReference>
<dbReference type="Pfam" id="PF23598">
    <property type="entry name" value="LRR_14"/>
    <property type="match status" value="1"/>
</dbReference>
<dbReference type="PRINTS" id="PR00364">
    <property type="entry name" value="DISEASERSIST"/>
</dbReference>
<evidence type="ECO:0000259" key="10">
    <source>
        <dbReference type="Pfam" id="PF23598"/>
    </source>
</evidence>
<dbReference type="Pfam" id="PF23559">
    <property type="entry name" value="WHD_DRP"/>
    <property type="match status" value="1"/>
</dbReference>
<evidence type="ECO:0000256" key="2">
    <source>
        <dbReference type="ARBA" id="ARBA00022614"/>
    </source>
</evidence>
<dbReference type="GO" id="GO:0005524">
    <property type="term" value="F:ATP binding"/>
    <property type="evidence" value="ECO:0007669"/>
    <property type="project" value="UniProtKB-KW"/>
</dbReference>
<keyword evidence="12" id="KW-1185">Reference proteome</keyword>
<dbReference type="CDD" id="cd14798">
    <property type="entry name" value="RX-CC_like"/>
    <property type="match status" value="1"/>
</dbReference>
<proteinExistence type="inferred from homology"/>
<dbReference type="Gene3D" id="3.80.10.10">
    <property type="entry name" value="Ribonuclease Inhibitor"/>
    <property type="match status" value="1"/>
</dbReference>
<evidence type="ECO:0000313" key="11">
    <source>
        <dbReference type="EMBL" id="KAK4428142.1"/>
    </source>
</evidence>
<evidence type="ECO:0000256" key="1">
    <source>
        <dbReference type="ARBA" id="ARBA00008894"/>
    </source>
</evidence>
<dbReference type="InterPro" id="IPR032675">
    <property type="entry name" value="LRR_dom_sf"/>
</dbReference>
<evidence type="ECO:0000259" key="7">
    <source>
        <dbReference type="Pfam" id="PF00931"/>
    </source>
</evidence>
<dbReference type="SUPFAM" id="SSF52058">
    <property type="entry name" value="L domain-like"/>
    <property type="match status" value="1"/>
</dbReference>
<dbReference type="PANTHER" id="PTHR23155">
    <property type="entry name" value="DISEASE RESISTANCE PROTEIN RP"/>
    <property type="match status" value="1"/>
</dbReference>
<dbReference type="EMBL" id="JACGWO010000005">
    <property type="protein sequence ID" value="KAK4428142.1"/>
    <property type="molecule type" value="Genomic_DNA"/>
</dbReference>
<dbReference type="AlphaFoldDB" id="A0AAE1YDP6"/>
<dbReference type="InterPro" id="IPR036388">
    <property type="entry name" value="WH-like_DNA-bd_sf"/>
</dbReference>
<evidence type="ECO:0000313" key="12">
    <source>
        <dbReference type="Proteomes" id="UP001293254"/>
    </source>
</evidence>
<comment type="similarity">
    <text evidence="1">Belongs to the disease resistance NB-LRR family.</text>
</comment>
<dbReference type="GO" id="GO:0051607">
    <property type="term" value="P:defense response to virus"/>
    <property type="evidence" value="ECO:0007669"/>
    <property type="project" value="UniProtKB-ARBA"/>
</dbReference>
<dbReference type="InterPro" id="IPR044974">
    <property type="entry name" value="Disease_R_plants"/>
</dbReference>
<name>A0AAE1YDP6_9LAMI</name>
<evidence type="ECO:0000256" key="5">
    <source>
        <dbReference type="ARBA" id="ARBA00022821"/>
    </source>
</evidence>
<dbReference type="FunFam" id="1.10.10.10:FF:000322">
    <property type="entry name" value="Probable disease resistance protein At1g63360"/>
    <property type="match status" value="1"/>
</dbReference>
<dbReference type="Pfam" id="PF18052">
    <property type="entry name" value="Rx_N"/>
    <property type="match status" value="1"/>
</dbReference>
<dbReference type="InterPro" id="IPR055414">
    <property type="entry name" value="LRR_R13L4/SHOC2-like"/>
</dbReference>
<reference evidence="11" key="2">
    <citation type="journal article" date="2024" name="Plant">
        <title>Genomic evolution and insights into agronomic trait innovations of Sesamum species.</title>
        <authorList>
            <person name="Miao H."/>
            <person name="Wang L."/>
            <person name="Qu L."/>
            <person name="Liu H."/>
            <person name="Sun Y."/>
            <person name="Le M."/>
            <person name="Wang Q."/>
            <person name="Wei S."/>
            <person name="Zheng Y."/>
            <person name="Lin W."/>
            <person name="Duan Y."/>
            <person name="Cao H."/>
            <person name="Xiong S."/>
            <person name="Wang X."/>
            <person name="Wei L."/>
            <person name="Li C."/>
            <person name="Ma Q."/>
            <person name="Ju M."/>
            <person name="Zhao R."/>
            <person name="Li G."/>
            <person name="Mu C."/>
            <person name="Tian Q."/>
            <person name="Mei H."/>
            <person name="Zhang T."/>
            <person name="Gao T."/>
            <person name="Zhang H."/>
        </authorList>
    </citation>
    <scope>NUCLEOTIDE SEQUENCE</scope>
    <source>
        <strain evidence="11">3651</strain>
    </source>
</reference>
<gene>
    <name evidence="11" type="ORF">Salat_1583200</name>
</gene>
<evidence type="ECO:0000259" key="9">
    <source>
        <dbReference type="Pfam" id="PF23559"/>
    </source>
</evidence>
<keyword evidence="6" id="KW-0067">ATP-binding</keyword>
<feature type="domain" description="NB-ARC" evidence="7">
    <location>
        <begin position="153"/>
        <end position="321"/>
    </location>
</feature>
<dbReference type="InterPro" id="IPR038005">
    <property type="entry name" value="RX-like_CC"/>
</dbReference>
<sequence>MADAAVDFLLENLHNLQIYHSHLINKAKHRFEKLESNLRLFKAFLKDSVKKRREDEGLRDLASEIRDVVYEAEDIIDALVTQAADSNTRSYFRRAFDTKVKFLNVVKDMETIGAKVIEAYGNNTWIDFADSDGDGGPEESEVPRDNELDFEDGAKELIEYLLEETQYLDVISIIGMPSLGKTTLAKKIFHNQAIQYGFTVCIWVYVSQEFTKKGVFLAILKELTTIDENMYRKSDQELAELVATHLERQKFFIVMDDVRTVDDWNKLQIALPKSNNDGKVLITSRHVEVAQFANRDRLPHHLHPLTQDESWSRLQYEVFGKAGCPPELEVIGKLIAQQCCRIPLAIALIGGILGKTFKASNDMKATTSAWTEVFESVNAHLNEDSERRMEKIIRLSHDKLPYNLRSCFLYLAMFPEDFEIPVWKLIRMWIAQVFIQKRPGISLEETAENYLQDLIRRNLLRVDKMRSDNEVKTCRIHHMLRKFCKKEARSERENFLQEVKRNTEGLLIEPSVSDLEKIRHLCIHSDVLNFLSSQPFGPRVRSFVCFSKDTVTLAGQDISSIPAGFKLLRVLEAMPTKFARLPGELLHLYHLRYITLSFNLAFLPESFSNFWNLQTLVIYTTSRAFDIKADIWNMTQLRDLKTNAPATLPKTGESSKAGAKFQTLGRISPHSCTKEVLERAHNLKKLAISGQLAWLLDGRSFDNMMKLERLVKLKLENEVYPNPPSRRQLRGLPPSYKFPPNLKSLTLAYTFLDWSHMSILGLLDNLKVLKVKDRAFMGTCWEVAGRFRSLEFLHIAGTNLVTWVALGYQFPRLRRLELAICDELVEIPIGLVDAPNFQELDLCHAELAIASAKKIQEAKQRMQEGESSRFGGFKLSIFPPEE</sequence>
<protein>
    <submittedName>
        <fullName evidence="11">Late blight resistance proteinR1C-3</fullName>
    </submittedName>
</protein>
<accession>A0AAE1YDP6</accession>
<dbReference type="Gene3D" id="1.10.8.430">
    <property type="entry name" value="Helical domain of apoptotic protease-activating factors"/>
    <property type="match status" value="1"/>
</dbReference>
<dbReference type="Proteomes" id="UP001293254">
    <property type="component" value="Unassembled WGS sequence"/>
</dbReference>
<dbReference type="Pfam" id="PF00931">
    <property type="entry name" value="NB-ARC"/>
    <property type="match status" value="1"/>
</dbReference>
<dbReference type="InterPro" id="IPR041118">
    <property type="entry name" value="Rx_N"/>
</dbReference>
<dbReference type="Gene3D" id="1.10.10.10">
    <property type="entry name" value="Winged helix-like DNA-binding domain superfamily/Winged helix DNA-binding domain"/>
    <property type="match status" value="1"/>
</dbReference>
<keyword evidence="5" id="KW-0611">Plant defense</keyword>
<dbReference type="Gene3D" id="3.40.50.300">
    <property type="entry name" value="P-loop containing nucleotide triphosphate hydrolases"/>
    <property type="match status" value="1"/>
</dbReference>
<dbReference type="InterPro" id="IPR058922">
    <property type="entry name" value="WHD_DRP"/>
</dbReference>